<gene>
    <name evidence="2" type="ORF">J2751_000924</name>
</gene>
<name>A0A8T4GDV8_9EURY</name>
<dbReference type="AlphaFoldDB" id="A0A8T4GDV8"/>
<organism evidence="2 3">
    <name type="scientific">Halorubrum alkaliphilum</name>
    <dbReference type="NCBI Taxonomy" id="261290"/>
    <lineage>
        <taxon>Archaea</taxon>
        <taxon>Methanobacteriati</taxon>
        <taxon>Methanobacteriota</taxon>
        <taxon>Stenosarchaea group</taxon>
        <taxon>Halobacteria</taxon>
        <taxon>Halobacteriales</taxon>
        <taxon>Haloferacaceae</taxon>
        <taxon>Halorubrum</taxon>
    </lineage>
</organism>
<dbReference type="EMBL" id="JAGGKQ010000004">
    <property type="protein sequence ID" value="MBP1921927.1"/>
    <property type="molecule type" value="Genomic_DNA"/>
</dbReference>
<keyword evidence="3" id="KW-1185">Reference proteome</keyword>
<dbReference type="Proteomes" id="UP000823588">
    <property type="component" value="Unassembled WGS sequence"/>
</dbReference>
<proteinExistence type="predicted"/>
<keyword evidence="1" id="KW-1133">Transmembrane helix</keyword>
<protein>
    <submittedName>
        <fullName evidence="2">Uncharacterized protein</fullName>
    </submittedName>
</protein>
<evidence type="ECO:0000313" key="2">
    <source>
        <dbReference type="EMBL" id="MBP1921927.1"/>
    </source>
</evidence>
<sequence>MFDPRSDPTLGAVLAGNAAALAGVVLFGFDLHTLLVVYWIETGVIGASIAAKIRRSEATDDPNELPDWEYSPMGGGSRSVRELAGASNRTVLGQFLGTYAVFWTLLGAIVISIPDDVAGIDPGSPLVVVAATVGLAATHVVSYRVEYLGRREYERTGPVALMIAPFDHLLVLFVTVWLGSIPVRLFGEPVGALVVMVLAKTYADVRAHGHGGTNGSGPEEKAA</sequence>
<dbReference type="InterPro" id="IPR045466">
    <property type="entry name" value="DUF6498"/>
</dbReference>
<comment type="caution">
    <text evidence="2">The sequence shown here is derived from an EMBL/GenBank/DDBJ whole genome shotgun (WGS) entry which is preliminary data.</text>
</comment>
<keyword evidence="1" id="KW-0472">Membrane</keyword>
<feature type="transmembrane region" description="Helical" evidence="1">
    <location>
        <begin position="91"/>
        <end position="113"/>
    </location>
</feature>
<dbReference type="RefSeq" id="WP_209483599.1">
    <property type="nucleotide sequence ID" value="NZ_JAGGKQ010000004.1"/>
</dbReference>
<reference evidence="2" key="1">
    <citation type="submission" date="2021-03" db="EMBL/GenBank/DDBJ databases">
        <title>Genomic Encyclopedia of Type Strains, Phase IV (KMG-IV): sequencing the most valuable type-strain genomes for metagenomic binning, comparative biology and taxonomic classification.</title>
        <authorList>
            <person name="Goeker M."/>
        </authorList>
    </citation>
    <scope>NUCLEOTIDE SEQUENCE</scope>
    <source>
        <strain evidence="2">DSM 23564</strain>
    </source>
</reference>
<feature type="transmembrane region" description="Helical" evidence="1">
    <location>
        <begin position="125"/>
        <end position="145"/>
    </location>
</feature>
<feature type="transmembrane region" description="Helical" evidence="1">
    <location>
        <begin position="12"/>
        <end position="29"/>
    </location>
</feature>
<evidence type="ECO:0000313" key="3">
    <source>
        <dbReference type="Proteomes" id="UP000823588"/>
    </source>
</evidence>
<feature type="transmembrane region" description="Helical" evidence="1">
    <location>
        <begin position="157"/>
        <end position="179"/>
    </location>
</feature>
<dbReference type="OrthoDB" id="342184at2157"/>
<keyword evidence="1" id="KW-0812">Transmembrane</keyword>
<accession>A0A8T4GDV8</accession>
<dbReference type="Pfam" id="PF20108">
    <property type="entry name" value="DUF6498"/>
    <property type="match status" value="1"/>
</dbReference>
<evidence type="ECO:0000256" key="1">
    <source>
        <dbReference type="SAM" id="Phobius"/>
    </source>
</evidence>